<dbReference type="AlphaFoldDB" id="A0AAE1PDY9"/>
<accession>A0AAE1PDY9</accession>
<name>A0AAE1PDY9_9EUCA</name>
<reference evidence="1" key="1">
    <citation type="submission" date="2023-11" db="EMBL/GenBank/DDBJ databases">
        <title>Genome assemblies of two species of porcelain crab, Petrolisthes cinctipes and Petrolisthes manimaculis (Anomura: Porcellanidae).</title>
        <authorList>
            <person name="Angst P."/>
        </authorList>
    </citation>
    <scope>NUCLEOTIDE SEQUENCE</scope>
    <source>
        <strain evidence="1">PB745_02</strain>
        <tissue evidence="1">Gill</tissue>
    </source>
</reference>
<organism evidence="1 2">
    <name type="scientific">Petrolisthes manimaculis</name>
    <dbReference type="NCBI Taxonomy" id="1843537"/>
    <lineage>
        <taxon>Eukaryota</taxon>
        <taxon>Metazoa</taxon>
        <taxon>Ecdysozoa</taxon>
        <taxon>Arthropoda</taxon>
        <taxon>Crustacea</taxon>
        <taxon>Multicrustacea</taxon>
        <taxon>Malacostraca</taxon>
        <taxon>Eumalacostraca</taxon>
        <taxon>Eucarida</taxon>
        <taxon>Decapoda</taxon>
        <taxon>Pleocyemata</taxon>
        <taxon>Anomura</taxon>
        <taxon>Galatheoidea</taxon>
        <taxon>Porcellanidae</taxon>
        <taxon>Petrolisthes</taxon>
    </lineage>
</organism>
<dbReference type="Proteomes" id="UP001292094">
    <property type="component" value="Unassembled WGS sequence"/>
</dbReference>
<proteinExistence type="predicted"/>
<comment type="caution">
    <text evidence="1">The sequence shown here is derived from an EMBL/GenBank/DDBJ whole genome shotgun (WGS) entry which is preliminary data.</text>
</comment>
<keyword evidence="2" id="KW-1185">Reference proteome</keyword>
<sequence>MVVAGVEDLRKRKGRPRLCCTKGGETFQLASAEAPGDCLEGRDASSLHQARDKNAPLSPNIKARDCLVIWRHASLTSCCQCISFHSCCHDIRSYQRTVCSSQSHASKHPQHQTNILPVRRNLSLQNISSST</sequence>
<evidence type="ECO:0000313" key="2">
    <source>
        <dbReference type="Proteomes" id="UP001292094"/>
    </source>
</evidence>
<protein>
    <submittedName>
        <fullName evidence="1">Uncharacterized protein</fullName>
    </submittedName>
</protein>
<dbReference type="EMBL" id="JAWZYT010002150">
    <property type="protein sequence ID" value="KAK4306323.1"/>
    <property type="molecule type" value="Genomic_DNA"/>
</dbReference>
<gene>
    <name evidence="1" type="ORF">Pmani_021837</name>
</gene>
<evidence type="ECO:0000313" key="1">
    <source>
        <dbReference type="EMBL" id="KAK4306323.1"/>
    </source>
</evidence>